<evidence type="ECO:0000256" key="3">
    <source>
        <dbReference type="ARBA" id="ARBA00021872"/>
    </source>
</evidence>
<keyword evidence="7 9" id="KW-0456">Lyase</keyword>
<evidence type="ECO:0000313" key="13">
    <source>
        <dbReference type="Proteomes" id="UP000256329"/>
    </source>
</evidence>
<comment type="pathway">
    <text evidence="1 9">Amino-acid biosynthesis; L-phenylalanine biosynthesis; phenylpyruvate from prephenate: step 1/1.</text>
</comment>
<evidence type="ECO:0000256" key="7">
    <source>
        <dbReference type="ARBA" id="ARBA00023239"/>
    </source>
</evidence>
<sequence length="264" mass="29338">MLAFFAGEEIIPLAYSDLPAILEALTREEIAAGVVPWENSLEGSVALFLDLLVKTAGIYVVGEVVLPIVHHLLARPGVSSFTRILSHPHALAQCREFLRLHFPDVPLFPTGSTAEAARLVAESSEPWAAVGPETAAKNWGLVVVKEAIQDSKENETRFAVLGRERAPRTGRDKTSVAFALPEDRPGVLYKVLEEFARREINLTKIESRPAKRQLGQYIFFLDCEGHMEDPEVKAALSALMARSSFFKILGSYPRWDYSLEVRRP</sequence>
<evidence type="ECO:0000256" key="2">
    <source>
        <dbReference type="ARBA" id="ARBA00013147"/>
    </source>
</evidence>
<evidence type="ECO:0000256" key="8">
    <source>
        <dbReference type="ARBA" id="ARBA00047848"/>
    </source>
</evidence>
<dbReference type="PROSITE" id="PS51671">
    <property type="entry name" value="ACT"/>
    <property type="match status" value="1"/>
</dbReference>
<dbReference type="Pfam" id="PF01842">
    <property type="entry name" value="ACT"/>
    <property type="match status" value="1"/>
</dbReference>
<comment type="catalytic activity">
    <reaction evidence="8 9">
        <text>prephenate + H(+) = 3-phenylpyruvate + CO2 + H2O</text>
        <dbReference type="Rhea" id="RHEA:21648"/>
        <dbReference type="ChEBI" id="CHEBI:15377"/>
        <dbReference type="ChEBI" id="CHEBI:15378"/>
        <dbReference type="ChEBI" id="CHEBI:16526"/>
        <dbReference type="ChEBI" id="CHEBI:18005"/>
        <dbReference type="ChEBI" id="CHEBI:29934"/>
        <dbReference type="EC" id="4.2.1.51"/>
    </reaction>
</comment>
<dbReference type="Pfam" id="PF00800">
    <property type="entry name" value="PDT"/>
    <property type="match status" value="1"/>
</dbReference>
<dbReference type="SUPFAM" id="SSF55021">
    <property type="entry name" value="ACT-like"/>
    <property type="match status" value="1"/>
</dbReference>
<dbReference type="SUPFAM" id="SSF53850">
    <property type="entry name" value="Periplasmic binding protein-like II"/>
    <property type="match status" value="1"/>
</dbReference>
<gene>
    <name evidence="9" type="primary">pheA</name>
    <name evidence="12" type="ORF">DXX99_10135</name>
</gene>
<dbReference type="InterPro" id="IPR018528">
    <property type="entry name" value="Preph_deHydtase_CS"/>
</dbReference>
<keyword evidence="13" id="KW-1185">Reference proteome</keyword>
<dbReference type="UniPathway" id="UPA00121">
    <property type="reaction ID" value="UER00345"/>
</dbReference>
<keyword evidence="4 9" id="KW-0028">Amino-acid biosynthesis</keyword>
<dbReference type="Gene3D" id="3.40.190.10">
    <property type="entry name" value="Periplasmic binding protein-like II"/>
    <property type="match status" value="2"/>
</dbReference>
<dbReference type="InterPro" id="IPR002912">
    <property type="entry name" value="ACT_dom"/>
</dbReference>
<reference evidence="12 13" key="1">
    <citation type="submission" date="2018-08" db="EMBL/GenBank/DDBJ databases">
        <title>Form III RuBisCO-mediated autotrophy in Thermodesulfobium bacteria.</title>
        <authorList>
            <person name="Toshchakov S.V."/>
            <person name="Kublanov I.V."/>
            <person name="Frolov E."/>
            <person name="Bonch-Osmolovskaya E.A."/>
            <person name="Tourova T.P."/>
            <person name="Chernych N.A."/>
            <person name="Lebedinsky A.V."/>
        </authorList>
    </citation>
    <scope>NUCLEOTIDE SEQUENCE [LARGE SCALE GENOMIC DNA]</scope>
    <source>
        <strain evidence="12 13">SR</strain>
    </source>
</reference>
<dbReference type="GO" id="GO:0005737">
    <property type="term" value="C:cytoplasm"/>
    <property type="evidence" value="ECO:0007669"/>
    <property type="project" value="TreeGrafter"/>
</dbReference>
<dbReference type="CDD" id="cd13633">
    <property type="entry name" value="PBP2_Sa-PDT_like"/>
    <property type="match status" value="1"/>
</dbReference>
<dbReference type="PANTHER" id="PTHR21022">
    <property type="entry name" value="PREPHENATE DEHYDRATASE P PROTEIN"/>
    <property type="match status" value="1"/>
</dbReference>
<dbReference type="InterPro" id="IPR001086">
    <property type="entry name" value="Preph_deHydtase"/>
</dbReference>
<dbReference type="PROSITE" id="PS00858">
    <property type="entry name" value="PREPHENATE_DEHYDR_2"/>
    <property type="match status" value="1"/>
</dbReference>
<keyword evidence="5 9" id="KW-0057">Aromatic amino acid biosynthesis</keyword>
<evidence type="ECO:0000259" key="11">
    <source>
        <dbReference type="PROSITE" id="PS51671"/>
    </source>
</evidence>
<evidence type="ECO:0000256" key="9">
    <source>
        <dbReference type="RuleBase" id="RU361254"/>
    </source>
</evidence>
<dbReference type="PANTHER" id="PTHR21022:SF19">
    <property type="entry name" value="PREPHENATE DEHYDRATASE-RELATED"/>
    <property type="match status" value="1"/>
</dbReference>
<organism evidence="12 13">
    <name type="scientific">Ammonifex thiophilus</name>
    <dbReference type="NCBI Taxonomy" id="444093"/>
    <lineage>
        <taxon>Bacteria</taxon>
        <taxon>Bacillati</taxon>
        <taxon>Bacillota</taxon>
        <taxon>Clostridia</taxon>
        <taxon>Thermoanaerobacterales</taxon>
        <taxon>Thermoanaerobacteraceae</taxon>
        <taxon>Ammonifex</taxon>
    </lineage>
</organism>
<dbReference type="AlphaFoldDB" id="A0A3D8P149"/>
<dbReference type="OrthoDB" id="9802281at2"/>
<dbReference type="Gene3D" id="3.30.70.260">
    <property type="match status" value="1"/>
</dbReference>
<evidence type="ECO:0000256" key="4">
    <source>
        <dbReference type="ARBA" id="ARBA00022605"/>
    </source>
</evidence>
<dbReference type="CDD" id="cd04905">
    <property type="entry name" value="ACT_CM-PDT"/>
    <property type="match status" value="1"/>
</dbReference>
<dbReference type="InterPro" id="IPR045865">
    <property type="entry name" value="ACT-like_dom_sf"/>
</dbReference>
<proteinExistence type="predicted"/>
<comment type="caution">
    <text evidence="12">The sequence shown here is derived from an EMBL/GenBank/DDBJ whole genome shotgun (WGS) entry which is preliminary data.</text>
</comment>
<evidence type="ECO:0000256" key="5">
    <source>
        <dbReference type="ARBA" id="ARBA00023141"/>
    </source>
</evidence>
<dbReference type="EC" id="4.2.1.51" evidence="2 9"/>
<dbReference type="GO" id="GO:0004664">
    <property type="term" value="F:prephenate dehydratase activity"/>
    <property type="evidence" value="ECO:0007669"/>
    <property type="project" value="UniProtKB-UniRule"/>
</dbReference>
<name>A0A3D8P149_9THEO</name>
<feature type="domain" description="ACT" evidence="11">
    <location>
        <begin position="176"/>
        <end position="253"/>
    </location>
</feature>
<dbReference type="EMBL" id="QSLN01000026">
    <property type="protein sequence ID" value="RDV80944.1"/>
    <property type="molecule type" value="Genomic_DNA"/>
</dbReference>
<dbReference type="FunFam" id="3.30.70.260:FF:000012">
    <property type="entry name" value="Prephenate dehydratase"/>
    <property type="match status" value="1"/>
</dbReference>
<dbReference type="Proteomes" id="UP000256329">
    <property type="component" value="Unassembled WGS sequence"/>
</dbReference>
<dbReference type="NCBIfam" id="NF008865">
    <property type="entry name" value="PRK11898.1"/>
    <property type="match status" value="1"/>
</dbReference>
<accession>A0A3D8P149</accession>
<feature type="domain" description="Prephenate dehydratase" evidence="10">
    <location>
        <begin position="1"/>
        <end position="163"/>
    </location>
</feature>
<evidence type="ECO:0000313" key="12">
    <source>
        <dbReference type="EMBL" id="RDV80944.1"/>
    </source>
</evidence>
<dbReference type="PROSITE" id="PS51171">
    <property type="entry name" value="PREPHENATE_DEHYDR_3"/>
    <property type="match status" value="1"/>
</dbReference>
<evidence type="ECO:0000256" key="1">
    <source>
        <dbReference type="ARBA" id="ARBA00004741"/>
    </source>
</evidence>
<dbReference type="GO" id="GO:0009094">
    <property type="term" value="P:L-phenylalanine biosynthetic process"/>
    <property type="evidence" value="ECO:0007669"/>
    <property type="project" value="UniProtKB-UniPathway"/>
</dbReference>
<evidence type="ECO:0000259" key="10">
    <source>
        <dbReference type="PROSITE" id="PS51171"/>
    </source>
</evidence>
<protein>
    <recommendedName>
        <fullName evidence="3 9">Prephenate dehydratase</fullName>
        <shortName evidence="9">PDT</shortName>
        <ecNumber evidence="2 9">4.2.1.51</ecNumber>
    </recommendedName>
</protein>
<keyword evidence="6 9" id="KW-0584">Phenylalanine biosynthesis</keyword>
<evidence type="ECO:0000256" key="6">
    <source>
        <dbReference type="ARBA" id="ARBA00023222"/>
    </source>
</evidence>